<dbReference type="CDD" id="cd13653">
    <property type="entry name" value="PBP2_phosphate_like_1"/>
    <property type="match status" value="1"/>
</dbReference>
<dbReference type="SUPFAM" id="SSF53850">
    <property type="entry name" value="Periplasmic binding protein-like II"/>
    <property type="match status" value="1"/>
</dbReference>
<comment type="function">
    <text evidence="4">Involved in the system for phosphate transport across the cytoplasmic membrane.</text>
</comment>
<evidence type="ECO:0000256" key="2">
    <source>
        <dbReference type="ARBA" id="ARBA00022448"/>
    </source>
</evidence>
<sequence>MITARTLLCGQILTMLFGLALPTEVVAAPAGNLSSVGSDTLQQVMQLWGEEYQRRHPAVSFQLQSNGSSTAPVALIEGTAGLGPMSRVMRQSELQQFAQRFGYLPTAVPVAIDLLAIYVHPDNPLTQISMQQLDAIFSINRRCGAAADIQRWGELGLTGSWQSRFINMYSRNSVSGTYGYFKQHVLCNGDIKARTNQMAGSSAMLRAISQSVAGIGYSGIGYATPEVKVLPLLVADGEAVSPTAKNALAGRYPLARRLYIYINLVPGKPLAANERAFFDLVLSPAGQQLARKDGFLPLPDELLNQWRVSLGLPAMAEQP</sequence>
<dbReference type="RefSeq" id="WP_046557660.1">
    <property type="nucleotide sequence ID" value="NZ_LAHO01000009.1"/>
</dbReference>
<dbReference type="GO" id="GO:0006817">
    <property type="term" value="P:phosphate ion transport"/>
    <property type="evidence" value="ECO:0007669"/>
    <property type="project" value="UniProtKB-UniRule"/>
</dbReference>
<evidence type="ECO:0000256" key="1">
    <source>
        <dbReference type="ARBA" id="ARBA00008725"/>
    </source>
</evidence>
<keyword evidence="4" id="KW-0592">Phosphate transport</keyword>
<dbReference type="GO" id="GO:0042301">
    <property type="term" value="F:phosphate ion binding"/>
    <property type="evidence" value="ECO:0007669"/>
    <property type="project" value="UniProtKB-UniRule"/>
</dbReference>
<dbReference type="PATRIC" id="fig|336831.14.peg.1007"/>
<name>A0A0M2V4B3_9GAMM</name>
<dbReference type="AlphaFoldDB" id="A0A0M2V4B3"/>
<keyword evidence="4" id="KW-0964">Secreted</keyword>
<evidence type="ECO:0000256" key="4">
    <source>
        <dbReference type="RuleBase" id="RU367119"/>
    </source>
</evidence>
<dbReference type="Gene3D" id="3.40.190.10">
    <property type="entry name" value="Periplasmic binding protein-like II"/>
    <property type="match status" value="2"/>
</dbReference>
<protein>
    <recommendedName>
        <fullName evidence="4">Phosphate-binding protein</fullName>
    </recommendedName>
</protein>
<dbReference type="InterPro" id="IPR050811">
    <property type="entry name" value="Phosphate_ABC_transporter"/>
</dbReference>
<comment type="caution">
    <text evidence="6">The sequence shown here is derived from an EMBL/GenBank/DDBJ whole genome shotgun (WGS) entry which is preliminary data.</text>
</comment>
<dbReference type="PANTHER" id="PTHR30570:SF6">
    <property type="entry name" value="PHOSPHATE-BINDING PROTEIN PSTS"/>
    <property type="match status" value="1"/>
</dbReference>
<feature type="chain" id="PRO_5027148737" description="Phosphate-binding protein" evidence="4">
    <location>
        <begin position="28"/>
        <end position="319"/>
    </location>
</feature>
<dbReference type="STRING" id="336831.WG68_10620"/>
<dbReference type="GO" id="GO:0007155">
    <property type="term" value="P:cell adhesion"/>
    <property type="evidence" value="ECO:0007669"/>
    <property type="project" value="UniProtKB-UniRule"/>
</dbReference>
<keyword evidence="3 4" id="KW-0732">Signal</keyword>
<keyword evidence="7" id="KW-1185">Reference proteome</keyword>
<feature type="domain" description="PBP" evidence="5">
    <location>
        <begin position="27"/>
        <end position="283"/>
    </location>
</feature>
<keyword evidence="4" id="KW-0574">Periplasm</keyword>
<dbReference type="InterPro" id="IPR024370">
    <property type="entry name" value="PBP_domain"/>
</dbReference>
<proteinExistence type="inferred from homology"/>
<evidence type="ECO:0000313" key="7">
    <source>
        <dbReference type="Proteomes" id="UP000034228"/>
    </source>
</evidence>
<dbReference type="GO" id="GO:0005576">
    <property type="term" value="C:extracellular region"/>
    <property type="evidence" value="ECO:0007669"/>
    <property type="project" value="UniProtKB-SubCell"/>
</dbReference>
<evidence type="ECO:0000259" key="5">
    <source>
        <dbReference type="Pfam" id="PF12849"/>
    </source>
</evidence>
<comment type="subcellular location">
    <subcellularLocation>
        <location evidence="4">Periplasm</location>
    </subcellularLocation>
    <subcellularLocation>
        <location evidence="4">Secreted</location>
    </subcellularLocation>
</comment>
<accession>A0A0M2V4B3</accession>
<comment type="similarity">
    <text evidence="1 4">Belongs to the PstS family.</text>
</comment>
<organism evidence="6 7">
    <name type="scientific">Arsukibacterium ikkense</name>
    <dbReference type="NCBI Taxonomy" id="336831"/>
    <lineage>
        <taxon>Bacteria</taxon>
        <taxon>Pseudomonadati</taxon>
        <taxon>Pseudomonadota</taxon>
        <taxon>Gammaproteobacteria</taxon>
        <taxon>Chromatiales</taxon>
        <taxon>Chromatiaceae</taxon>
        <taxon>Arsukibacterium</taxon>
    </lineage>
</organism>
<dbReference type="NCBIfam" id="TIGR02136">
    <property type="entry name" value="ptsS_2"/>
    <property type="match status" value="1"/>
</dbReference>
<dbReference type="InterPro" id="IPR011862">
    <property type="entry name" value="Phos-bd"/>
</dbReference>
<dbReference type="Proteomes" id="UP000034228">
    <property type="component" value="Unassembled WGS sequence"/>
</dbReference>
<feature type="signal peptide" evidence="4">
    <location>
        <begin position="1"/>
        <end position="27"/>
    </location>
</feature>
<gene>
    <name evidence="6" type="ORF">WG68_10620</name>
</gene>
<reference evidence="6 7" key="1">
    <citation type="submission" date="2015-03" db="EMBL/GenBank/DDBJ databases">
        <title>Draft genome sequences of two protease-producing strains of Arsukibacterium isolated from two cold and alkaline environments.</title>
        <authorList>
            <person name="Lylloff J.E."/>
            <person name="Skov L.B."/>
            <person name="Jepsen M."/>
            <person name="Hallin P.F."/>
            <person name="Sorensen S.J."/>
            <person name="Stougaard P."/>
            <person name="Glaring M.A."/>
        </authorList>
    </citation>
    <scope>NUCLEOTIDE SEQUENCE [LARGE SCALE GENOMIC DNA]</scope>
    <source>
        <strain evidence="6 7">GCM72</strain>
    </source>
</reference>
<evidence type="ECO:0000313" key="6">
    <source>
        <dbReference type="EMBL" id="KKO45486.1"/>
    </source>
</evidence>
<dbReference type="PANTHER" id="PTHR30570">
    <property type="entry name" value="PERIPLASMIC PHOSPHATE BINDING COMPONENT OF PHOSPHATE ABC TRANSPORTER"/>
    <property type="match status" value="1"/>
</dbReference>
<dbReference type="GO" id="GO:0042597">
    <property type="term" value="C:periplasmic space"/>
    <property type="evidence" value="ECO:0007669"/>
    <property type="project" value="UniProtKB-SubCell"/>
</dbReference>
<dbReference type="EMBL" id="LAHO01000009">
    <property type="protein sequence ID" value="KKO45486.1"/>
    <property type="molecule type" value="Genomic_DNA"/>
</dbReference>
<dbReference type="Pfam" id="PF12849">
    <property type="entry name" value="PBP_like_2"/>
    <property type="match status" value="1"/>
</dbReference>
<evidence type="ECO:0000256" key="3">
    <source>
        <dbReference type="ARBA" id="ARBA00022729"/>
    </source>
</evidence>
<keyword evidence="2 4" id="KW-0813">Transport</keyword>